<gene>
    <name evidence="1" type="ORF">SAMN05444586_101926</name>
</gene>
<reference evidence="2" key="1">
    <citation type="submission" date="2016-10" db="EMBL/GenBank/DDBJ databases">
        <authorList>
            <person name="Varghese N."/>
            <person name="Submissions S."/>
        </authorList>
    </citation>
    <scope>NUCLEOTIDE SEQUENCE [LARGE SCALE GENOMIC DNA]</scope>
    <source>
        <strain evidence="2">ANC 5076</strain>
    </source>
</reference>
<protein>
    <submittedName>
        <fullName evidence="1">Uncharacterized protein</fullName>
    </submittedName>
</protein>
<evidence type="ECO:0000313" key="1">
    <source>
        <dbReference type="EMBL" id="SFT06129.1"/>
    </source>
</evidence>
<keyword evidence="2" id="KW-1185">Reference proteome</keyword>
<dbReference type="RefSeq" id="WP_074946988.1">
    <property type="nucleotide sequence ID" value="NZ_FOZU01000019.1"/>
</dbReference>
<proteinExistence type="predicted"/>
<evidence type="ECO:0000313" key="2">
    <source>
        <dbReference type="Proteomes" id="UP000182827"/>
    </source>
</evidence>
<name>A0A1I6UXF5_9GAMM</name>
<sequence length="252" mass="29226">MPTFVIREKFFGYNDEVFYVAGNRIANIFQDQALAEQHYKQLEVAAARNFALYEVAAFFDATEDELQKYDDFVFSRCGEHIVEAGDISEDVLPASLNDADTFEFVQLAQMQSYQLVSFADEVKFYALWSLKKQDWIKQYDECFAGLIYAASPEYLKPYMEHVFSEFDEPNIVLQGTLDSLTQNPILMQSLIATHAGLSYSQDQLRIQAWDDDALFTINSMLKQPLFEIREIALDEIQSIEKELEKEYGYDYE</sequence>
<dbReference type="EMBL" id="FOZU01000019">
    <property type="protein sequence ID" value="SFT06129.1"/>
    <property type="molecule type" value="Genomic_DNA"/>
</dbReference>
<dbReference type="AlphaFoldDB" id="A0A1I6UXF5"/>
<accession>A0A1I6UXF5</accession>
<organism evidence="1 2">
    <name type="scientific">Acinetobacter bohemicus</name>
    <dbReference type="NCBI Taxonomy" id="1435036"/>
    <lineage>
        <taxon>Bacteria</taxon>
        <taxon>Pseudomonadati</taxon>
        <taxon>Pseudomonadota</taxon>
        <taxon>Gammaproteobacteria</taxon>
        <taxon>Moraxellales</taxon>
        <taxon>Moraxellaceae</taxon>
        <taxon>Acinetobacter</taxon>
    </lineage>
</organism>
<dbReference type="Proteomes" id="UP000182827">
    <property type="component" value="Unassembled WGS sequence"/>
</dbReference>